<dbReference type="PANTHER" id="PTHR23404">
    <property type="entry name" value="MOLYBDOPTERIN SYNTHASE RELATED"/>
    <property type="match status" value="1"/>
</dbReference>
<dbReference type="Gene3D" id="3.90.1170.40">
    <property type="entry name" value="Molybdopterin biosynthesis MoaE subunit"/>
    <property type="match status" value="1"/>
</dbReference>
<organism evidence="1">
    <name type="scientific">freshwater metagenome</name>
    <dbReference type="NCBI Taxonomy" id="449393"/>
    <lineage>
        <taxon>unclassified sequences</taxon>
        <taxon>metagenomes</taxon>
        <taxon>ecological metagenomes</taxon>
    </lineage>
</organism>
<sequence>MGSINRNLVDVNSLPVPTIEISENPLNLDRAYEALADSASGGVALFVGRVREENEGKAVSGLIYTAHPTALDRLAKVVADVSAEFTPLQIMAVHRVGELAIGEIAVICGVATVHRDDAFSACQLLIDTLKSEVPIWKEEFYLDGSTHWVGTP</sequence>
<proteinExistence type="predicted"/>
<gene>
    <name evidence="1" type="ORF">UFOPK2894_00869</name>
</gene>
<evidence type="ECO:0000313" key="1">
    <source>
        <dbReference type="EMBL" id="CAB4775981.1"/>
    </source>
</evidence>
<accession>A0A6J6VTY1</accession>
<dbReference type="SUPFAM" id="SSF54690">
    <property type="entry name" value="Molybdopterin synthase subunit MoaE"/>
    <property type="match status" value="1"/>
</dbReference>
<name>A0A6J6VTY1_9ZZZZ</name>
<dbReference type="InterPro" id="IPR036563">
    <property type="entry name" value="MoaE_sf"/>
</dbReference>
<reference evidence="1" key="1">
    <citation type="submission" date="2020-05" db="EMBL/GenBank/DDBJ databases">
        <authorList>
            <person name="Chiriac C."/>
            <person name="Salcher M."/>
            <person name="Ghai R."/>
            <person name="Kavagutti S V."/>
        </authorList>
    </citation>
    <scope>NUCLEOTIDE SEQUENCE</scope>
</reference>
<dbReference type="AlphaFoldDB" id="A0A6J6VTY1"/>
<protein>
    <submittedName>
        <fullName evidence="1">Unannotated protein</fullName>
    </submittedName>
</protein>
<dbReference type="EMBL" id="CAEZZQ010000047">
    <property type="protein sequence ID" value="CAB4775981.1"/>
    <property type="molecule type" value="Genomic_DNA"/>
</dbReference>
<dbReference type="GO" id="GO:0006777">
    <property type="term" value="P:Mo-molybdopterin cofactor biosynthetic process"/>
    <property type="evidence" value="ECO:0007669"/>
    <property type="project" value="InterPro"/>
</dbReference>
<dbReference type="Pfam" id="PF02391">
    <property type="entry name" value="MoaE"/>
    <property type="match status" value="1"/>
</dbReference>
<dbReference type="InterPro" id="IPR003448">
    <property type="entry name" value="Mopterin_biosynth_MoaE"/>
</dbReference>
<dbReference type="CDD" id="cd00756">
    <property type="entry name" value="MoaE"/>
    <property type="match status" value="1"/>
</dbReference>